<name>A0ABD5SNA0_9EURY</name>
<proteinExistence type="predicted"/>
<evidence type="ECO:0000313" key="3">
    <source>
        <dbReference type="Proteomes" id="UP001596383"/>
    </source>
</evidence>
<dbReference type="AlphaFoldDB" id="A0ABD5SNA0"/>
<feature type="compositionally biased region" description="Basic and acidic residues" evidence="1">
    <location>
        <begin position="1"/>
        <end position="11"/>
    </location>
</feature>
<dbReference type="EMBL" id="JBHSWV010000296">
    <property type="protein sequence ID" value="MFC6766770.1"/>
    <property type="molecule type" value="Genomic_DNA"/>
</dbReference>
<feature type="region of interest" description="Disordered" evidence="1">
    <location>
        <begin position="1"/>
        <end position="23"/>
    </location>
</feature>
<organism evidence="2 3">
    <name type="scientific">Natrinema soli</name>
    <dbReference type="NCBI Taxonomy" id="1930624"/>
    <lineage>
        <taxon>Archaea</taxon>
        <taxon>Methanobacteriati</taxon>
        <taxon>Methanobacteriota</taxon>
        <taxon>Stenosarchaea group</taxon>
        <taxon>Halobacteria</taxon>
        <taxon>Halobacteriales</taxon>
        <taxon>Natrialbaceae</taxon>
        <taxon>Natrinema</taxon>
    </lineage>
</organism>
<protein>
    <submittedName>
        <fullName evidence="2">Uncharacterized protein</fullName>
    </submittedName>
</protein>
<reference evidence="2 3" key="1">
    <citation type="journal article" date="2019" name="Int. J. Syst. Evol. Microbiol.">
        <title>The Global Catalogue of Microorganisms (GCM) 10K type strain sequencing project: providing services to taxonomists for standard genome sequencing and annotation.</title>
        <authorList>
            <consortium name="The Broad Institute Genomics Platform"/>
            <consortium name="The Broad Institute Genome Sequencing Center for Infectious Disease"/>
            <person name="Wu L."/>
            <person name="Ma J."/>
        </authorList>
    </citation>
    <scope>NUCLEOTIDE SEQUENCE [LARGE SCALE GENOMIC DNA]</scope>
    <source>
        <strain evidence="2 3">LMG 29247</strain>
    </source>
</reference>
<dbReference type="RefSeq" id="WP_273739714.1">
    <property type="nucleotide sequence ID" value="NZ_JAQIVI010000296.1"/>
</dbReference>
<evidence type="ECO:0000313" key="2">
    <source>
        <dbReference type="EMBL" id="MFC6766770.1"/>
    </source>
</evidence>
<keyword evidence="3" id="KW-1185">Reference proteome</keyword>
<dbReference type="Proteomes" id="UP001596383">
    <property type="component" value="Unassembled WGS sequence"/>
</dbReference>
<evidence type="ECO:0000256" key="1">
    <source>
        <dbReference type="SAM" id="MobiDB-lite"/>
    </source>
</evidence>
<gene>
    <name evidence="2" type="ORF">ACFQE6_17785</name>
</gene>
<comment type="caution">
    <text evidence="2">The sequence shown here is derived from an EMBL/GenBank/DDBJ whole genome shotgun (WGS) entry which is preliminary data.</text>
</comment>
<sequence>MDANDGDRDMVKPNVKVPKRPLEGVDELADELSTRTVGVRP</sequence>
<accession>A0ABD5SNA0</accession>